<dbReference type="PROSITE" id="PS50896">
    <property type="entry name" value="LISH"/>
    <property type="match status" value="1"/>
</dbReference>
<dbReference type="SMART" id="SM00667">
    <property type="entry name" value="LisH"/>
    <property type="match status" value="1"/>
</dbReference>
<dbReference type="InterPro" id="IPR044716">
    <property type="entry name" value="LEUNIG-like"/>
</dbReference>
<evidence type="ECO:0000313" key="3">
    <source>
        <dbReference type="Proteomes" id="UP000289340"/>
    </source>
</evidence>
<dbReference type="PANTHER" id="PTHR44376:SF8">
    <property type="entry name" value="TRANSCRIPTIONAL COREPRESSOR LEUNIG-LIKE"/>
    <property type="match status" value="1"/>
</dbReference>
<proteinExistence type="predicted"/>
<protein>
    <submittedName>
        <fullName evidence="2">Uncharacterized protein</fullName>
    </submittedName>
</protein>
<dbReference type="InterPro" id="IPR006594">
    <property type="entry name" value="LisH"/>
</dbReference>
<dbReference type="GO" id="GO:0003714">
    <property type="term" value="F:transcription corepressor activity"/>
    <property type="evidence" value="ECO:0007669"/>
    <property type="project" value="InterPro"/>
</dbReference>
<evidence type="ECO:0000256" key="1">
    <source>
        <dbReference type="SAM" id="MobiDB-lite"/>
    </source>
</evidence>
<feature type="region of interest" description="Disordered" evidence="1">
    <location>
        <begin position="166"/>
        <end position="200"/>
    </location>
</feature>
<dbReference type="Pfam" id="PF08513">
    <property type="entry name" value="LisH"/>
    <property type="match status" value="1"/>
</dbReference>
<name>A0A445JNM2_GLYSO</name>
<dbReference type="PANTHER" id="PTHR44376">
    <property type="entry name" value="TRANSCRIPTIONAL REGULATOR OF FILAMENTOUS GROWTH FLO8"/>
    <property type="match status" value="1"/>
</dbReference>
<accession>A0A445JNM2</accession>
<sequence>MDPNWSTRRTFERFLYDYLIKRNMHQTAEVFRYESNLQLDPCASSSDAMNVPKGFLEEWWSLNYDFDSFRAWLQVQDTHGLEAAQGCNASQEAGCSMNVEAMTQLPNNFTPVETFSIGGNSIPSHETDPVLENLINTFWLFDQDQPSLFNDSTAGEINRNMENLLAHGEGNNDRNELVGSQPTLRDGDKTSKASDFSSNF</sequence>
<organism evidence="2 3">
    <name type="scientific">Glycine soja</name>
    <name type="common">Wild soybean</name>
    <dbReference type="NCBI Taxonomy" id="3848"/>
    <lineage>
        <taxon>Eukaryota</taxon>
        <taxon>Viridiplantae</taxon>
        <taxon>Streptophyta</taxon>
        <taxon>Embryophyta</taxon>
        <taxon>Tracheophyta</taxon>
        <taxon>Spermatophyta</taxon>
        <taxon>Magnoliopsida</taxon>
        <taxon>eudicotyledons</taxon>
        <taxon>Gunneridae</taxon>
        <taxon>Pentapetalae</taxon>
        <taxon>rosids</taxon>
        <taxon>fabids</taxon>
        <taxon>Fabales</taxon>
        <taxon>Fabaceae</taxon>
        <taxon>Papilionoideae</taxon>
        <taxon>50 kb inversion clade</taxon>
        <taxon>NPAAA clade</taxon>
        <taxon>indigoferoid/millettioid clade</taxon>
        <taxon>Phaseoleae</taxon>
        <taxon>Glycine</taxon>
        <taxon>Glycine subgen. Soja</taxon>
    </lineage>
</organism>
<dbReference type="Proteomes" id="UP000289340">
    <property type="component" value="Chromosome 8"/>
</dbReference>
<keyword evidence="3" id="KW-1185">Reference proteome</keyword>
<comment type="caution">
    <text evidence="2">The sequence shown here is derived from an EMBL/GenBank/DDBJ whole genome shotgun (WGS) entry which is preliminary data.</text>
</comment>
<evidence type="ECO:0000313" key="2">
    <source>
        <dbReference type="EMBL" id="RZC00051.1"/>
    </source>
</evidence>
<dbReference type="EMBL" id="QZWG01000008">
    <property type="protein sequence ID" value="RZC00051.1"/>
    <property type="molecule type" value="Genomic_DNA"/>
</dbReference>
<dbReference type="AlphaFoldDB" id="A0A445JNM2"/>
<gene>
    <name evidence="2" type="ORF">D0Y65_022430</name>
</gene>
<reference evidence="2 3" key="1">
    <citation type="submission" date="2018-09" db="EMBL/GenBank/DDBJ databases">
        <title>A high-quality reference genome of wild soybean provides a powerful tool to mine soybean genomes.</title>
        <authorList>
            <person name="Xie M."/>
            <person name="Chung C.Y.L."/>
            <person name="Li M.-W."/>
            <person name="Wong F.-L."/>
            <person name="Chan T.-F."/>
            <person name="Lam H.-M."/>
        </authorList>
    </citation>
    <scope>NUCLEOTIDE SEQUENCE [LARGE SCALE GENOMIC DNA]</scope>
    <source>
        <strain evidence="3">cv. W05</strain>
        <tissue evidence="2">Hypocotyl of etiolated seedlings</tissue>
    </source>
</reference>